<dbReference type="EMBL" id="LXQA010472735">
    <property type="protein sequence ID" value="MCI54009.1"/>
    <property type="molecule type" value="Genomic_DNA"/>
</dbReference>
<evidence type="ECO:0000313" key="1">
    <source>
        <dbReference type="EMBL" id="MCI54009.1"/>
    </source>
</evidence>
<evidence type="ECO:0000313" key="2">
    <source>
        <dbReference type="Proteomes" id="UP000265520"/>
    </source>
</evidence>
<feature type="non-terminal residue" evidence="1">
    <location>
        <position position="1"/>
    </location>
</feature>
<comment type="caution">
    <text evidence="1">The sequence shown here is derived from an EMBL/GenBank/DDBJ whole genome shotgun (WGS) entry which is preliminary data.</text>
</comment>
<dbReference type="AlphaFoldDB" id="A0A392SZ78"/>
<sequence length="21" mass="2149">AVVRLGGGVRVDHGIGSSREK</sequence>
<protein>
    <submittedName>
        <fullName evidence="1">Uncharacterized protein</fullName>
    </submittedName>
</protein>
<dbReference type="Proteomes" id="UP000265520">
    <property type="component" value="Unassembled WGS sequence"/>
</dbReference>
<organism evidence="1 2">
    <name type="scientific">Trifolium medium</name>
    <dbReference type="NCBI Taxonomy" id="97028"/>
    <lineage>
        <taxon>Eukaryota</taxon>
        <taxon>Viridiplantae</taxon>
        <taxon>Streptophyta</taxon>
        <taxon>Embryophyta</taxon>
        <taxon>Tracheophyta</taxon>
        <taxon>Spermatophyta</taxon>
        <taxon>Magnoliopsida</taxon>
        <taxon>eudicotyledons</taxon>
        <taxon>Gunneridae</taxon>
        <taxon>Pentapetalae</taxon>
        <taxon>rosids</taxon>
        <taxon>fabids</taxon>
        <taxon>Fabales</taxon>
        <taxon>Fabaceae</taxon>
        <taxon>Papilionoideae</taxon>
        <taxon>50 kb inversion clade</taxon>
        <taxon>NPAAA clade</taxon>
        <taxon>Hologalegina</taxon>
        <taxon>IRL clade</taxon>
        <taxon>Trifolieae</taxon>
        <taxon>Trifolium</taxon>
    </lineage>
</organism>
<keyword evidence="2" id="KW-1185">Reference proteome</keyword>
<proteinExistence type="predicted"/>
<reference evidence="1 2" key="1">
    <citation type="journal article" date="2018" name="Front. Plant Sci.">
        <title>Red Clover (Trifolium pratense) and Zigzag Clover (T. medium) - A Picture of Genomic Similarities and Differences.</title>
        <authorList>
            <person name="Dluhosova J."/>
            <person name="Istvanek J."/>
            <person name="Nedelnik J."/>
            <person name="Repkova J."/>
        </authorList>
    </citation>
    <scope>NUCLEOTIDE SEQUENCE [LARGE SCALE GENOMIC DNA]</scope>
    <source>
        <strain evidence="2">cv. 10/8</strain>
        <tissue evidence="1">Leaf</tissue>
    </source>
</reference>
<name>A0A392SZ78_9FABA</name>
<accession>A0A392SZ78</accession>